<reference evidence="2" key="1">
    <citation type="submission" date="2020-11" db="EMBL/GenBank/DDBJ databases">
        <authorList>
            <person name="Tran Van P."/>
        </authorList>
    </citation>
    <scope>NUCLEOTIDE SEQUENCE</scope>
</reference>
<evidence type="ECO:0000256" key="1">
    <source>
        <dbReference type="SAM" id="MobiDB-lite"/>
    </source>
</evidence>
<feature type="compositionally biased region" description="Basic and acidic residues" evidence="1">
    <location>
        <begin position="403"/>
        <end position="419"/>
    </location>
</feature>
<feature type="region of interest" description="Disordered" evidence="1">
    <location>
        <begin position="392"/>
        <end position="419"/>
    </location>
</feature>
<dbReference type="EMBL" id="OD568197">
    <property type="protein sequence ID" value="CAD7446668.1"/>
    <property type="molecule type" value="Genomic_DNA"/>
</dbReference>
<gene>
    <name evidence="2" type="ORF">TBIB3V08_LOCUS8994</name>
</gene>
<organism evidence="2">
    <name type="scientific">Timema bartmani</name>
    <dbReference type="NCBI Taxonomy" id="61472"/>
    <lineage>
        <taxon>Eukaryota</taxon>
        <taxon>Metazoa</taxon>
        <taxon>Ecdysozoa</taxon>
        <taxon>Arthropoda</taxon>
        <taxon>Hexapoda</taxon>
        <taxon>Insecta</taxon>
        <taxon>Pterygota</taxon>
        <taxon>Neoptera</taxon>
        <taxon>Polyneoptera</taxon>
        <taxon>Phasmatodea</taxon>
        <taxon>Timematodea</taxon>
        <taxon>Timematoidea</taxon>
        <taxon>Timematidae</taxon>
        <taxon>Timema</taxon>
    </lineage>
</organism>
<proteinExistence type="predicted"/>
<dbReference type="AlphaFoldDB" id="A0A7R9F5Y9"/>
<name>A0A7R9F5Y9_9NEOP</name>
<evidence type="ECO:0000313" key="2">
    <source>
        <dbReference type="EMBL" id="CAD7446668.1"/>
    </source>
</evidence>
<sequence length="466" mass="52217">MGTRLTKIFSQEVQREKMTGLDTEQLNILRSMWVVIEMELDMHSTIIFRRGVGLGYNMAGERYIQGDRGGNNIHLTHAARLPGRGVGLGYNMAGERYIQGDRGGNNIHLTHAARLPGRGVGLGYNMAGERYIQGDRGGNNIHLTHAARLPGRGVGLGYNMAGERYIQGDRGGNNIHLTHAARLPGRGVGLGYNMAGERYIQGDRGGNNIHLTHAARLPGRGVGLGYNMAGERYIQGDRGGNNIHMTHAARLPGRGVGLGYNMVGERYIQGDRGGNNIHLTHAVRNIPGRSAHLFRDLLTNYMCSEVPQSRYKLTDLVWTSFLTSLFQNIFSRIGEIHRLEQQHVEFITEDEPWLPCKPPLNFSRKMADNWYWSHRKKFWQVQNNHWAHAPNIEPIFEDSPNSTRRESDTDSDKKWWDTSRMKRGAPSSVERRGRIVYGVTLVLDWPIDDGEIGVRVLVGSTEGGLP</sequence>
<protein>
    <submittedName>
        <fullName evidence="2">Uncharacterized protein</fullName>
    </submittedName>
</protein>
<accession>A0A7R9F5Y9</accession>